<feature type="region of interest" description="Disordered" evidence="1">
    <location>
        <begin position="1"/>
        <end position="40"/>
    </location>
</feature>
<protein>
    <submittedName>
        <fullName evidence="2">Uncharacterized protein</fullName>
    </submittedName>
</protein>
<feature type="compositionally biased region" description="Low complexity" evidence="1">
    <location>
        <begin position="1"/>
        <end position="10"/>
    </location>
</feature>
<dbReference type="Proteomes" id="UP000054715">
    <property type="component" value="Unassembled WGS sequence"/>
</dbReference>
<proteinExistence type="predicted"/>
<evidence type="ECO:0000313" key="3">
    <source>
        <dbReference type="Proteomes" id="UP000054715"/>
    </source>
</evidence>
<dbReference type="OrthoDB" id="5652547at2"/>
<dbReference type="AlphaFoldDB" id="A0A0W0UNP6"/>
<evidence type="ECO:0000256" key="1">
    <source>
        <dbReference type="SAM" id="MobiDB-lite"/>
    </source>
</evidence>
<organism evidence="2 3">
    <name type="scientific">Legionella jamestowniensis</name>
    <dbReference type="NCBI Taxonomy" id="455"/>
    <lineage>
        <taxon>Bacteria</taxon>
        <taxon>Pseudomonadati</taxon>
        <taxon>Pseudomonadota</taxon>
        <taxon>Gammaproteobacteria</taxon>
        <taxon>Legionellales</taxon>
        <taxon>Legionellaceae</taxon>
        <taxon>Legionella</taxon>
    </lineage>
</organism>
<sequence>MKKSSSSTSRKQTKPKVRKEYLKNISGGRGRGVFIPEDLPDPDALRRIVDEHFKRQ</sequence>
<gene>
    <name evidence="2" type="ORF">Ljam_0627</name>
</gene>
<name>A0A0W0UNP6_9GAMM</name>
<reference evidence="2 3" key="1">
    <citation type="submission" date="2015-11" db="EMBL/GenBank/DDBJ databases">
        <title>Genomic analysis of 38 Legionella species identifies large and diverse effector repertoires.</title>
        <authorList>
            <person name="Burstein D."/>
            <person name="Amaro F."/>
            <person name="Zusman T."/>
            <person name="Lifshitz Z."/>
            <person name="Cohen O."/>
            <person name="Gilbert J.A."/>
            <person name="Pupko T."/>
            <person name="Shuman H.A."/>
            <person name="Segal G."/>
        </authorList>
    </citation>
    <scope>NUCLEOTIDE SEQUENCE [LARGE SCALE GENOMIC DNA]</scope>
    <source>
        <strain evidence="2 3">JA-26-G1-E2</strain>
    </source>
</reference>
<dbReference type="EMBL" id="LNYG01000012">
    <property type="protein sequence ID" value="KTD09277.1"/>
    <property type="molecule type" value="Genomic_DNA"/>
</dbReference>
<dbReference type="PATRIC" id="fig|455.5.peg.664"/>
<accession>A0A0W0UNP6</accession>
<comment type="caution">
    <text evidence="2">The sequence shown here is derived from an EMBL/GenBank/DDBJ whole genome shotgun (WGS) entry which is preliminary data.</text>
</comment>
<dbReference type="RefSeq" id="WP_156411909.1">
    <property type="nucleotide sequence ID" value="NZ_LNYG01000012.1"/>
</dbReference>
<evidence type="ECO:0000313" key="2">
    <source>
        <dbReference type="EMBL" id="KTD09277.1"/>
    </source>
</evidence>